<feature type="transmembrane region" description="Helical" evidence="7">
    <location>
        <begin position="108"/>
        <end position="126"/>
    </location>
</feature>
<proteinExistence type="inferred from homology"/>
<evidence type="ECO:0000256" key="5">
    <source>
        <dbReference type="ARBA" id="ARBA00022989"/>
    </source>
</evidence>
<dbReference type="PANTHER" id="PTHR43731">
    <property type="entry name" value="RHOMBOID PROTEASE"/>
    <property type="match status" value="1"/>
</dbReference>
<feature type="transmembrane region" description="Helical" evidence="7">
    <location>
        <begin position="12"/>
        <end position="30"/>
    </location>
</feature>
<feature type="transmembrane region" description="Helical" evidence="7">
    <location>
        <begin position="132"/>
        <end position="150"/>
    </location>
</feature>
<dbReference type="PANTHER" id="PTHR43731:SF14">
    <property type="entry name" value="PRESENILIN-ASSOCIATED RHOMBOID-LIKE PROTEIN, MITOCHONDRIAL"/>
    <property type="match status" value="1"/>
</dbReference>
<dbReference type="EMBL" id="NXIB02000113">
    <property type="protein sequence ID" value="PHX54243.1"/>
    <property type="molecule type" value="Genomic_DNA"/>
</dbReference>
<feature type="transmembrane region" description="Helical" evidence="7">
    <location>
        <begin position="157"/>
        <end position="183"/>
    </location>
</feature>
<evidence type="ECO:0000313" key="10">
    <source>
        <dbReference type="Proteomes" id="UP000226442"/>
    </source>
</evidence>
<organism evidence="9 10">
    <name type="scientific">Tychonema bourrellyi FEM_GT703</name>
    <dbReference type="NCBI Taxonomy" id="2040638"/>
    <lineage>
        <taxon>Bacteria</taxon>
        <taxon>Bacillati</taxon>
        <taxon>Cyanobacteriota</taxon>
        <taxon>Cyanophyceae</taxon>
        <taxon>Oscillatoriophycideae</taxon>
        <taxon>Oscillatoriales</taxon>
        <taxon>Microcoleaceae</taxon>
        <taxon>Tychonema</taxon>
    </lineage>
</organism>
<dbReference type="GO" id="GO:0016020">
    <property type="term" value="C:membrane"/>
    <property type="evidence" value="ECO:0007669"/>
    <property type="project" value="UniProtKB-SubCell"/>
</dbReference>
<evidence type="ECO:0000313" key="9">
    <source>
        <dbReference type="EMBL" id="PHX54243.1"/>
    </source>
</evidence>
<keyword evidence="6 7" id="KW-0472">Membrane</keyword>
<dbReference type="Gene3D" id="1.20.1540.10">
    <property type="entry name" value="Rhomboid-like"/>
    <property type="match status" value="1"/>
</dbReference>
<evidence type="ECO:0000259" key="8">
    <source>
        <dbReference type="Pfam" id="PF01694"/>
    </source>
</evidence>
<dbReference type="AlphaFoldDB" id="A0A2G4EXI0"/>
<gene>
    <name evidence="9" type="ORF">CP500_017215</name>
</gene>
<comment type="caution">
    <text evidence="9">The sequence shown here is derived from an EMBL/GenBank/DDBJ whole genome shotgun (WGS) entry which is preliminary data.</text>
</comment>
<dbReference type="Proteomes" id="UP000226442">
    <property type="component" value="Unassembled WGS sequence"/>
</dbReference>
<feature type="transmembrane region" description="Helical" evidence="7">
    <location>
        <begin position="73"/>
        <end position="96"/>
    </location>
</feature>
<dbReference type="SUPFAM" id="SSF144091">
    <property type="entry name" value="Rhomboid-like"/>
    <property type="match status" value="1"/>
</dbReference>
<dbReference type="InterPro" id="IPR022764">
    <property type="entry name" value="Peptidase_S54_rhomboid_dom"/>
</dbReference>
<comment type="subcellular location">
    <subcellularLocation>
        <location evidence="1">Membrane</location>
        <topology evidence="1">Multi-pass membrane protein</topology>
    </subcellularLocation>
</comment>
<dbReference type="GO" id="GO:0004252">
    <property type="term" value="F:serine-type endopeptidase activity"/>
    <property type="evidence" value="ECO:0007669"/>
    <property type="project" value="InterPro"/>
</dbReference>
<dbReference type="GO" id="GO:0006508">
    <property type="term" value="P:proteolysis"/>
    <property type="evidence" value="ECO:0007669"/>
    <property type="project" value="UniProtKB-KW"/>
</dbReference>
<dbReference type="FunFam" id="1.20.1540.10:FF:000027">
    <property type="entry name" value="Rhomboid family intramembrane serine protease"/>
    <property type="match status" value="1"/>
</dbReference>
<evidence type="ECO:0000256" key="7">
    <source>
        <dbReference type="SAM" id="Phobius"/>
    </source>
</evidence>
<evidence type="ECO:0000256" key="1">
    <source>
        <dbReference type="ARBA" id="ARBA00004141"/>
    </source>
</evidence>
<comment type="similarity">
    <text evidence="2">Belongs to the peptidase S54 family.</text>
</comment>
<accession>A0A2G4EXI0</accession>
<keyword evidence="10" id="KW-1185">Reference proteome</keyword>
<sequence>MVPLRDENPTRITPYVTYGLIAANVLVFLYELSLGDRQLTQFFYSWAVVPCQLTNICRVSLPVSQFPEWTTLISSQFLHAGFLHVAGNMLFLWIFGNNVEDCLGHIKFIIFYLTCGVLASLTQWFFSPASAIPSLGASGAIAGVMGAYILRYPQAKVLTLLPLGIFITTVRIPAFFFLGFWFVQQAFNGVTSLNAPAKVGMESGGVAYWAHAGGFVFGAILGPLLGLFSEDNEI</sequence>
<name>A0A2G4EXI0_9CYAN</name>
<feature type="transmembrane region" description="Helical" evidence="7">
    <location>
        <begin position="206"/>
        <end position="228"/>
    </location>
</feature>
<reference evidence="9" key="1">
    <citation type="submission" date="2017-10" db="EMBL/GenBank/DDBJ databases">
        <title>Draft genome sequence of the planktic cyanobacteria Tychonema bourrellyi isolated from alpine lentic freshwater.</title>
        <authorList>
            <person name="Tett A."/>
            <person name="Armanini F."/>
            <person name="Asnicar F."/>
            <person name="Boscaini A."/>
            <person name="Pasolli E."/>
            <person name="Zolfo M."/>
            <person name="Donati C."/>
            <person name="Salmaso N."/>
            <person name="Segata N."/>
        </authorList>
    </citation>
    <scope>NUCLEOTIDE SEQUENCE</scope>
    <source>
        <strain evidence="9">FEM_GT703</strain>
    </source>
</reference>
<dbReference type="OrthoDB" id="9813074at2"/>
<keyword evidence="5 7" id="KW-1133">Transmembrane helix</keyword>
<evidence type="ECO:0000256" key="2">
    <source>
        <dbReference type="ARBA" id="ARBA00009045"/>
    </source>
</evidence>
<dbReference type="RefSeq" id="WP_096830730.1">
    <property type="nucleotide sequence ID" value="NZ_NXIB02000113.1"/>
</dbReference>
<dbReference type="Pfam" id="PF01694">
    <property type="entry name" value="Rhomboid"/>
    <property type="match status" value="1"/>
</dbReference>
<evidence type="ECO:0000256" key="3">
    <source>
        <dbReference type="ARBA" id="ARBA00022692"/>
    </source>
</evidence>
<keyword evidence="3 7" id="KW-0812">Transmembrane</keyword>
<keyword evidence="9" id="KW-0645">Protease</keyword>
<evidence type="ECO:0000256" key="4">
    <source>
        <dbReference type="ARBA" id="ARBA00022801"/>
    </source>
</evidence>
<feature type="domain" description="Peptidase S54 rhomboid" evidence="8">
    <location>
        <begin position="68"/>
        <end position="225"/>
    </location>
</feature>
<dbReference type="InterPro" id="IPR035952">
    <property type="entry name" value="Rhomboid-like_sf"/>
</dbReference>
<dbReference type="InterPro" id="IPR050925">
    <property type="entry name" value="Rhomboid_protease_S54"/>
</dbReference>
<protein>
    <submittedName>
        <fullName evidence="9">Rhomboid family intramembrane serine protease</fullName>
    </submittedName>
</protein>
<keyword evidence="4" id="KW-0378">Hydrolase</keyword>
<evidence type="ECO:0000256" key="6">
    <source>
        <dbReference type="ARBA" id="ARBA00023136"/>
    </source>
</evidence>